<evidence type="ECO:0000313" key="10">
    <source>
        <dbReference type="EMBL" id="TIB80569.1"/>
    </source>
</evidence>
<keyword evidence="8" id="KW-0539">Nucleus</keyword>
<evidence type="ECO:0000313" key="12">
    <source>
        <dbReference type="EMBL" id="TIC31185.1"/>
    </source>
</evidence>
<evidence type="ECO:0000256" key="6">
    <source>
        <dbReference type="ARBA" id="ARBA00022490"/>
    </source>
</evidence>
<evidence type="ECO:0000313" key="21">
    <source>
        <dbReference type="Proteomes" id="UP000310708"/>
    </source>
</evidence>
<comment type="caution">
    <text evidence="10">The sequence shown here is derived from an EMBL/GenBank/DDBJ whole genome shotgun (WGS) entry which is preliminary data.</text>
</comment>
<dbReference type="GO" id="GO:0002098">
    <property type="term" value="P:tRNA wobble uridine modification"/>
    <property type="evidence" value="ECO:0007669"/>
    <property type="project" value="InterPro"/>
</dbReference>
<keyword evidence="7" id="KW-0819">tRNA processing</keyword>
<dbReference type="OrthoDB" id="289162at2759"/>
<name>A0A4V4N101_9BASI</name>
<feature type="region of interest" description="Disordered" evidence="9">
    <location>
        <begin position="1"/>
        <end position="26"/>
    </location>
</feature>
<dbReference type="Proteomes" id="UP000305362">
    <property type="component" value="Unassembled WGS sequence"/>
</dbReference>
<evidence type="ECO:0000313" key="20">
    <source>
        <dbReference type="Proteomes" id="UP000310685"/>
    </source>
</evidence>
<dbReference type="Proteomes" id="UP000310708">
    <property type="component" value="Unassembled WGS sequence"/>
</dbReference>
<comment type="subcellular location">
    <subcellularLocation>
        <location evidence="2">Cytoplasm</location>
    </subcellularLocation>
    <subcellularLocation>
        <location evidence="1">Nucleus</location>
    </subcellularLocation>
</comment>
<evidence type="ECO:0000256" key="1">
    <source>
        <dbReference type="ARBA" id="ARBA00004123"/>
    </source>
</evidence>
<gene>
    <name evidence="14" type="ORF">E3Q01_01272</name>
    <name evidence="15" type="ORF">E3Q02_00986</name>
    <name evidence="13" type="ORF">E3Q03_02491</name>
    <name evidence="12" type="ORF">E3Q10_01797</name>
    <name evidence="11" type="ORF">E3Q17_01834</name>
    <name evidence="10" type="ORF">E3Q22_01835</name>
</gene>
<evidence type="ECO:0000256" key="3">
    <source>
        <dbReference type="ARBA" id="ARBA00005043"/>
    </source>
</evidence>
<evidence type="ECO:0000256" key="4">
    <source>
        <dbReference type="ARBA" id="ARBA00007573"/>
    </source>
</evidence>
<organism evidence="10 20">
    <name type="scientific">Wallemia mellicola</name>
    <dbReference type="NCBI Taxonomy" id="1708541"/>
    <lineage>
        <taxon>Eukaryota</taxon>
        <taxon>Fungi</taxon>
        <taxon>Dikarya</taxon>
        <taxon>Basidiomycota</taxon>
        <taxon>Wallemiomycotina</taxon>
        <taxon>Wallemiomycetes</taxon>
        <taxon>Wallemiales</taxon>
        <taxon>Wallemiaceae</taxon>
        <taxon>Wallemia</taxon>
    </lineage>
</organism>
<dbReference type="Gene3D" id="3.40.50.300">
    <property type="entry name" value="P-loop containing nucleotide triphosphate hydrolases"/>
    <property type="match status" value="1"/>
</dbReference>
<dbReference type="AlphaFoldDB" id="A0A4V4N101"/>
<evidence type="ECO:0000256" key="8">
    <source>
        <dbReference type="ARBA" id="ARBA00023242"/>
    </source>
</evidence>
<dbReference type="EMBL" id="SPRW01000007">
    <property type="protein sequence ID" value="TIC69043.1"/>
    <property type="molecule type" value="Genomic_DNA"/>
</dbReference>
<dbReference type="GO" id="GO:0005737">
    <property type="term" value="C:cytoplasm"/>
    <property type="evidence" value="ECO:0007669"/>
    <property type="project" value="UniProtKB-SubCell"/>
</dbReference>
<dbReference type="PANTHER" id="PTHR12896:SF1">
    <property type="entry name" value="ELONGATOR COMPLEX PROTEIN 4"/>
    <property type="match status" value="1"/>
</dbReference>
<dbReference type="GO" id="GO:0008023">
    <property type="term" value="C:transcription elongation factor complex"/>
    <property type="evidence" value="ECO:0007669"/>
    <property type="project" value="TreeGrafter"/>
</dbReference>
<feature type="compositionally biased region" description="Polar residues" evidence="9">
    <location>
        <begin position="354"/>
        <end position="363"/>
    </location>
</feature>
<feature type="compositionally biased region" description="Polar residues" evidence="9">
    <location>
        <begin position="10"/>
        <end position="26"/>
    </location>
</feature>
<evidence type="ECO:0000313" key="15">
    <source>
        <dbReference type="EMBL" id="TIC69043.1"/>
    </source>
</evidence>
<dbReference type="EMBL" id="SPRX01000011">
    <property type="protein sequence ID" value="TIC67521.1"/>
    <property type="molecule type" value="Genomic_DNA"/>
</dbReference>
<dbReference type="EMBL" id="SPRO01000014">
    <property type="protein sequence ID" value="TIC31185.1"/>
    <property type="molecule type" value="Genomic_DNA"/>
</dbReference>
<dbReference type="Proteomes" id="UP000310685">
    <property type="component" value="Unassembled WGS sequence"/>
</dbReference>
<dbReference type="InterPro" id="IPR008728">
    <property type="entry name" value="Elongator_complex_protein_4"/>
</dbReference>
<dbReference type="OMA" id="NTTMWDD"/>
<evidence type="ECO:0000313" key="11">
    <source>
        <dbReference type="EMBL" id="TIC01411.1"/>
    </source>
</evidence>
<dbReference type="Pfam" id="PF05625">
    <property type="entry name" value="PAXNEB"/>
    <property type="match status" value="1"/>
</dbReference>
<dbReference type="Proteomes" id="UP000307169">
    <property type="component" value="Unassembled WGS sequence"/>
</dbReference>
<evidence type="ECO:0000256" key="7">
    <source>
        <dbReference type="ARBA" id="ARBA00022694"/>
    </source>
</evidence>
<dbReference type="GO" id="GO:0033588">
    <property type="term" value="C:elongator holoenzyme complex"/>
    <property type="evidence" value="ECO:0007669"/>
    <property type="project" value="InterPro"/>
</dbReference>
<feature type="region of interest" description="Disordered" evidence="9">
    <location>
        <begin position="346"/>
        <end position="429"/>
    </location>
</feature>
<keyword evidence="6" id="KW-0963">Cytoplasm</keyword>
<dbReference type="Proteomes" id="UP000305647">
    <property type="component" value="Unassembled WGS sequence"/>
</dbReference>
<dbReference type="CDD" id="cd19494">
    <property type="entry name" value="Elp4"/>
    <property type="match status" value="1"/>
</dbReference>
<evidence type="ECO:0000313" key="17">
    <source>
        <dbReference type="Proteomes" id="UP000305647"/>
    </source>
</evidence>
<evidence type="ECO:0000256" key="2">
    <source>
        <dbReference type="ARBA" id="ARBA00004496"/>
    </source>
</evidence>
<evidence type="ECO:0000313" key="18">
    <source>
        <dbReference type="Proteomes" id="UP000307169"/>
    </source>
</evidence>
<dbReference type="PANTHER" id="PTHR12896">
    <property type="entry name" value="PAX6 NEIGHBOR PROTEIN PAXNEB"/>
    <property type="match status" value="1"/>
</dbReference>
<sequence length="429" mass="47754">MSAFKRREPTTSQQIKGTKVSPSNASLHLSSGSAAIDDLLGGSAGGRGGLGIGTNTINLVVETDPHSTYSDILLNYFYSQGLKSSHKLLSIGIDGSKSMWTSAGSTDNEKSDNEDSALDHNEGRGESKIAWRYENMKRFETSINQNYNDGDFLSTFDLTQNVPLSTINKAKERSLLKEIEVNDYDKLIQEIKHVCDDHNKNPTSVLRIAIRNLGNWEYGDKATDKVELFKFIYKLRSIVRSTKYAAAYISTHSDNIDKETLNRLLYILDSCIALESFSDAPHRATAFAPNHGLIHPLMTSRLNSLNSPSNRHSLLRGGLIAGENNLAFKLRRRKLVVETLHLDVEGGKGERRTTPSNSSISVEETQERIKKANLHEGHNHTGNEVEIESTSSTVRFANDNDEETPPPSTKKKGPRRVAFQSDKPELYEF</sequence>
<dbReference type="Proteomes" id="UP000309601">
    <property type="component" value="Unassembled WGS sequence"/>
</dbReference>
<feature type="region of interest" description="Disordered" evidence="9">
    <location>
        <begin position="101"/>
        <end position="123"/>
    </location>
</feature>
<evidence type="ECO:0000313" key="13">
    <source>
        <dbReference type="EMBL" id="TIC61942.1"/>
    </source>
</evidence>
<dbReference type="InterPro" id="IPR027417">
    <property type="entry name" value="P-loop_NTPase"/>
</dbReference>
<comment type="similarity">
    <text evidence="4">Belongs to the ELP4 family.</text>
</comment>
<evidence type="ECO:0000313" key="14">
    <source>
        <dbReference type="EMBL" id="TIC67521.1"/>
    </source>
</evidence>
<reference evidence="16 17" key="1">
    <citation type="submission" date="2019-03" db="EMBL/GenBank/DDBJ databases">
        <title>Sequencing 25 genomes of Wallemia mellicola.</title>
        <authorList>
            <person name="Gostincar C."/>
        </authorList>
    </citation>
    <scope>NUCLEOTIDE SEQUENCE [LARGE SCALE GENOMIC DNA]</scope>
    <source>
        <strain evidence="11 18">EXF-1262</strain>
        <strain evidence="15 19">EXF-1274</strain>
        <strain evidence="13 16">EXF-1277</strain>
        <strain evidence="10 20">EXF-6152</strain>
        <strain evidence="14 21">EXF-757</strain>
        <strain evidence="12 17">EXF-8738</strain>
    </source>
</reference>
<evidence type="ECO:0000256" key="5">
    <source>
        <dbReference type="ARBA" id="ARBA00020265"/>
    </source>
</evidence>
<protein>
    <recommendedName>
        <fullName evidence="5">Elongator complex protein 4</fullName>
    </recommendedName>
</protein>
<dbReference type="EMBL" id="SPRH01000017">
    <property type="protein sequence ID" value="TIC01411.1"/>
    <property type="molecule type" value="Genomic_DNA"/>
</dbReference>
<evidence type="ECO:0000313" key="16">
    <source>
        <dbReference type="Proteomes" id="UP000305362"/>
    </source>
</evidence>
<feature type="compositionally biased region" description="Basic and acidic residues" evidence="9">
    <location>
        <begin position="107"/>
        <end position="123"/>
    </location>
</feature>
<comment type="pathway">
    <text evidence="3">tRNA modification; 5-methoxycarbonylmethyl-2-thiouridine-tRNA biosynthesis.</text>
</comment>
<evidence type="ECO:0000313" key="19">
    <source>
        <dbReference type="Proteomes" id="UP000309601"/>
    </source>
</evidence>
<proteinExistence type="inferred from homology"/>
<accession>A0A4V4N101</accession>
<feature type="compositionally biased region" description="Basic and acidic residues" evidence="9">
    <location>
        <begin position="365"/>
        <end position="383"/>
    </location>
</feature>
<dbReference type="EMBL" id="SPRV01000025">
    <property type="protein sequence ID" value="TIC61942.1"/>
    <property type="molecule type" value="Genomic_DNA"/>
</dbReference>
<dbReference type="UniPathway" id="UPA00988"/>
<evidence type="ECO:0000256" key="9">
    <source>
        <dbReference type="SAM" id="MobiDB-lite"/>
    </source>
</evidence>
<dbReference type="EMBL" id="SPRC01000015">
    <property type="protein sequence ID" value="TIB80569.1"/>
    <property type="molecule type" value="Genomic_DNA"/>
</dbReference>